<accession>A0A346PH38</accession>
<dbReference type="InterPro" id="IPR036425">
    <property type="entry name" value="MoaB/Mog-like_dom_sf"/>
</dbReference>
<dbReference type="Pfam" id="PF24102">
    <property type="entry name" value="FLAD1_M"/>
    <property type="match status" value="1"/>
</dbReference>
<dbReference type="NCBIfam" id="TIGR00177">
    <property type="entry name" value="molyb_syn"/>
    <property type="match status" value="1"/>
</dbReference>
<reference evidence="3" key="3">
    <citation type="journal article" date="2019" name="Int. J. Syst. Evol. Microbiol.">
        <title>Natronolimnobius sulfurireducens sp. nov. and Halalkaliarchaeum desulfuricum gen. nov., sp. nov., the first sulfur-respiring alkaliphilic haloarchaea from hypersaline alkaline lakes.</title>
        <authorList>
            <person name="Sorokin D.Y."/>
            <person name="Yakimov M."/>
            <person name="Messina E."/>
            <person name="Merkel A.Y."/>
            <person name="Bale N.J."/>
            <person name="Sinninghe Damste J.S."/>
        </authorList>
    </citation>
    <scope>NUCLEOTIDE SEQUENCE</scope>
    <source>
        <strain evidence="3">AArc-Mg</strain>
        <strain evidence="2">AArc1</strain>
    </source>
</reference>
<evidence type="ECO:0000259" key="1">
    <source>
        <dbReference type="SMART" id="SM00852"/>
    </source>
</evidence>
<organism evidence="3 4">
    <name type="scientific">Natrarchaeobaculum sulfurireducens</name>
    <dbReference type="NCBI Taxonomy" id="2044521"/>
    <lineage>
        <taxon>Archaea</taxon>
        <taxon>Methanobacteriati</taxon>
        <taxon>Methanobacteriota</taxon>
        <taxon>Stenosarchaea group</taxon>
        <taxon>Halobacteria</taxon>
        <taxon>Halobacteriales</taxon>
        <taxon>Natrialbaceae</taxon>
        <taxon>Natrarchaeobaculum</taxon>
    </lineage>
</organism>
<sequence>MTRHRSGVESGLTDRVERDAFEVTVRTGSMNVAIVTVGDELLAGRTTNTNATWLCERLADRGVGVERVTTVPDRIGDIARVVNEYRAEYDAVLVTGGLGPTHDDVTMEAVAAALGRSMEEHEDALRWLEDSGYSRNDLTEGTTELPAGARALHNEVGVAPGAALEGIYVLPGVPAEMKAMFEGIEPEFSGTPTYREVVVADEPESALLGRLAELRERFDVSVGSYPGESVRIAIESADEATTAEATAWLRDRVEKV</sequence>
<dbReference type="KEGG" id="nan:AArc1_2518"/>
<reference evidence="5" key="1">
    <citation type="submission" date="2017-10" db="EMBL/GenBank/DDBJ databases">
        <title>Phenotypic and genomic properties of facultatively anaerobic sulfur-reducing natronoarchaea from hypersaline soda lakes.</title>
        <authorList>
            <person name="Sorokin D.Y."/>
            <person name="Kublanov I.V."/>
            <person name="Roman P."/>
            <person name="Sinninghe Damste J.S."/>
            <person name="Golyshin P.N."/>
            <person name="Rojo D."/>
            <person name="Ciordia S."/>
            <person name="Mena Md.C."/>
            <person name="Ferrer M."/>
            <person name="Messina E."/>
            <person name="Smedile F."/>
            <person name="La Spada G."/>
            <person name="La Cono V."/>
            <person name="Yakimov M.M."/>
        </authorList>
    </citation>
    <scope>NUCLEOTIDE SEQUENCE [LARGE SCALE GENOMIC DNA]</scope>
    <source>
        <strain evidence="5">AArc1</strain>
    </source>
</reference>
<reference evidence="4" key="2">
    <citation type="submission" date="2018-02" db="EMBL/GenBank/DDBJ databases">
        <title>Phenotypic and genomic properties of facultatively anaerobic sulfur-reducing natronoarchaea from hypersaline soda lakes.</title>
        <authorList>
            <person name="Sorokin D.Y."/>
            <person name="Kublanov I.V."/>
            <person name="Roman P."/>
            <person name="Sinninghe Damste J.S."/>
            <person name="Golyshin P.N."/>
            <person name="Rojo D."/>
            <person name="Ciordia S."/>
            <person name="Mena M.D.C."/>
            <person name="Ferrer M."/>
            <person name="Messina E."/>
            <person name="Smedile F."/>
            <person name="La Spada G."/>
            <person name="La Cono V."/>
            <person name="Yakimov M.M."/>
        </authorList>
    </citation>
    <scope>NUCLEOTIDE SEQUENCE [LARGE SCALE GENOMIC DNA]</scope>
    <source>
        <strain evidence="4">AArc-Mg</strain>
    </source>
</reference>
<dbReference type="EMBL" id="CP027033">
    <property type="protein sequence ID" value="AXR81120.1"/>
    <property type="molecule type" value="Genomic_DNA"/>
</dbReference>
<name>A0A346PNM5_9EURY</name>
<evidence type="ECO:0000313" key="3">
    <source>
        <dbReference type="EMBL" id="AXR81120.1"/>
    </source>
</evidence>
<feature type="domain" description="MoaB/Mog" evidence="1">
    <location>
        <begin position="33"/>
        <end position="191"/>
    </location>
</feature>
<evidence type="ECO:0000313" key="2">
    <source>
        <dbReference type="EMBL" id="AXR78833.1"/>
    </source>
</evidence>
<dbReference type="KEGG" id="nag:AArcMg_1104"/>
<dbReference type="InterPro" id="IPR056596">
    <property type="entry name" value="FLAD1_M"/>
</dbReference>
<dbReference type="Proteomes" id="UP000258613">
    <property type="component" value="Chromosome"/>
</dbReference>
<dbReference type="Gene3D" id="3.40.980.10">
    <property type="entry name" value="MoaB/Mog-like domain"/>
    <property type="match status" value="1"/>
</dbReference>
<evidence type="ECO:0000313" key="5">
    <source>
        <dbReference type="Proteomes" id="UP000258707"/>
    </source>
</evidence>
<dbReference type="SUPFAM" id="SSF53218">
    <property type="entry name" value="Molybdenum cofactor biosynthesis proteins"/>
    <property type="match status" value="1"/>
</dbReference>
<accession>A0A346PNM5</accession>
<keyword evidence="4" id="KW-1185">Reference proteome</keyword>
<dbReference type="InterPro" id="IPR050101">
    <property type="entry name" value="CinA"/>
</dbReference>
<proteinExistence type="predicted"/>
<dbReference type="PANTHER" id="PTHR13939">
    <property type="entry name" value="NICOTINAMIDE-NUCLEOTIDE AMIDOHYDROLASE PNCC"/>
    <property type="match status" value="1"/>
</dbReference>
<dbReference type="PANTHER" id="PTHR13939:SF0">
    <property type="entry name" value="NMN AMIDOHYDROLASE-LIKE PROTEIN YFAY"/>
    <property type="match status" value="1"/>
</dbReference>
<protein>
    <submittedName>
        <fullName evidence="3">Molybdopterin binding motif, CinA N-terminal domain</fullName>
    </submittedName>
    <submittedName>
        <fullName evidence="2">Nucleotide-utilizing enzyme related to molybdopterin-biosynthesis enzyme MoeA</fullName>
    </submittedName>
</protein>
<dbReference type="AlphaFoldDB" id="A0A346PNM5"/>
<dbReference type="Pfam" id="PF00994">
    <property type="entry name" value="MoCF_biosynth"/>
    <property type="match status" value="1"/>
</dbReference>
<dbReference type="Proteomes" id="UP000258707">
    <property type="component" value="Chromosome"/>
</dbReference>
<dbReference type="SMART" id="SM00852">
    <property type="entry name" value="MoCF_biosynth"/>
    <property type="match status" value="1"/>
</dbReference>
<dbReference type="InterPro" id="IPR001453">
    <property type="entry name" value="MoaB/Mog_dom"/>
</dbReference>
<dbReference type="CDD" id="cd00885">
    <property type="entry name" value="cinA"/>
    <property type="match status" value="1"/>
</dbReference>
<gene>
    <name evidence="2" type="ORF">AArc1_2518</name>
    <name evidence="3" type="ORF">AArcMg_1104</name>
</gene>
<dbReference type="EMBL" id="CP024047">
    <property type="protein sequence ID" value="AXR78833.1"/>
    <property type="molecule type" value="Genomic_DNA"/>
</dbReference>
<evidence type="ECO:0000313" key="4">
    <source>
        <dbReference type="Proteomes" id="UP000258613"/>
    </source>
</evidence>